<evidence type="ECO:0000313" key="9">
    <source>
        <dbReference type="EMBL" id="GEO09895.1"/>
    </source>
</evidence>
<dbReference type="InterPro" id="IPR026392">
    <property type="entry name" value="Exo/Archaeosortase_dom"/>
</dbReference>
<dbReference type="Pfam" id="PF09721">
    <property type="entry name" value="Exosortase_EpsH"/>
    <property type="match status" value="1"/>
</dbReference>
<protein>
    <recommendedName>
        <fullName evidence="11">Exosortase family protein XrtF</fullName>
    </recommendedName>
</protein>
<keyword evidence="10" id="KW-1185">Reference proteome</keyword>
<sequence>MIKNIAPTSFIKQMPADTRAFLVKALIIFLAWKLLYHLVLFPVRIPDQQLTFATASAAAFLYSNLMDEKMIITEEKVNKQGMSYIAVHAEGKKLVAIADSCNGLELIVLYIGFLCCFPPNLKRQLPYIMFGTIAVVVLNAFRCYGLTWMYMHNFPLADFFHKYIFKMAIYGIVFTIWLKYSKRHLHV</sequence>
<evidence type="ECO:0000256" key="3">
    <source>
        <dbReference type="ARBA" id="ARBA00022670"/>
    </source>
</evidence>
<feature type="transmembrane region" description="Helical" evidence="8">
    <location>
        <begin position="163"/>
        <end position="180"/>
    </location>
</feature>
<organism evidence="9 10">
    <name type="scientific">Segetibacter aerophilus</name>
    <dbReference type="NCBI Taxonomy" id="670293"/>
    <lineage>
        <taxon>Bacteria</taxon>
        <taxon>Pseudomonadati</taxon>
        <taxon>Bacteroidota</taxon>
        <taxon>Chitinophagia</taxon>
        <taxon>Chitinophagales</taxon>
        <taxon>Chitinophagaceae</taxon>
        <taxon>Segetibacter</taxon>
    </lineage>
</organism>
<evidence type="ECO:0000256" key="7">
    <source>
        <dbReference type="ARBA" id="ARBA00023136"/>
    </source>
</evidence>
<comment type="caution">
    <text evidence="9">The sequence shown here is derived from an EMBL/GenBank/DDBJ whole genome shotgun (WGS) entry which is preliminary data.</text>
</comment>
<proteinExistence type="predicted"/>
<dbReference type="InterPro" id="IPR019127">
    <property type="entry name" value="Exosortase"/>
</dbReference>
<evidence type="ECO:0000256" key="8">
    <source>
        <dbReference type="SAM" id="Phobius"/>
    </source>
</evidence>
<keyword evidence="4 8" id="KW-0812">Transmembrane</keyword>
<accession>A0A512BDC2</accession>
<dbReference type="GO" id="GO:0008233">
    <property type="term" value="F:peptidase activity"/>
    <property type="evidence" value="ECO:0007669"/>
    <property type="project" value="UniProtKB-KW"/>
</dbReference>
<feature type="transmembrane region" description="Helical" evidence="8">
    <location>
        <begin position="127"/>
        <end position="151"/>
    </location>
</feature>
<keyword evidence="7 8" id="KW-0472">Membrane</keyword>
<reference evidence="9 10" key="1">
    <citation type="submission" date="2019-07" db="EMBL/GenBank/DDBJ databases">
        <title>Whole genome shotgun sequence of Segetibacter aerophilus NBRC 106135.</title>
        <authorList>
            <person name="Hosoyama A."/>
            <person name="Uohara A."/>
            <person name="Ohji S."/>
            <person name="Ichikawa N."/>
        </authorList>
    </citation>
    <scope>NUCLEOTIDE SEQUENCE [LARGE SCALE GENOMIC DNA]</scope>
    <source>
        <strain evidence="9 10">NBRC 106135</strain>
    </source>
</reference>
<evidence type="ECO:0000256" key="2">
    <source>
        <dbReference type="ARBA" id="ARBA00022475"/>
    </source>
</evidence>
<name>A0A512BDC2_9BACT</name>
<evidence type="ECO:0000256" key="5">
    <source>
        <dbReference type="ARBA" id="ARBA00022801"/>
    </source>
</evidence>
<comment type="subcellular location">
    <subcellularLocation>
        <location evidence="1">Cell membrane</location>
        <topology evidence="1">Multi-pass membrane protein</topology>
    </subcellularLocation>
</comment>
<keyword evidence="2" id="KW-1003">Cell membrane</keyword>
<keyword evidence="5" id="KW-0378">Hydrolase</keyword>
<gene>
    <name evidence="9" type="ORF">SAE01_23910</name>
</gene>
<dbReference type="RefSeq" id="WP_147204009.1">
    <property type="nucleotide sequence ID" value="NZ_BJYT01000008.1"/>
</dbReference>
<feature type="transmembrane region" description="Helical" evidence="8">
    <location>
        <begin position="21"/>
        <end position="43"/>
    </location>
</feature>
<evidence type="ECO:0000256" key="4">
    <source>
        <dbReference type="ARBA" id="ARBA00022692"/>
    </source>
</evidence>
<evidence type="ECO:0000313" key="10">
    <source>
        <dbReference type="Proteomes" id="UP000321513"/>
    </source>
</evidence>
<dbReference type="GO" id="GO:0005886">
    <property type="term" value="C:plasma membrane"/>
    <property type="evidence" value="ECO:0007669"/>
    <property type="project" value="UniProtKB-SubCell"/>
</dbReference>
<dbReference type="AlphaFoldDB" id="A0A512BDC2"/>
<dbReference type="NCBIfam" id="TIGR04178">
    <property type="entry name" value="exo_archaeo"/>
    <property type="match status" value="1"/>
</dbReference>
<evidence type="ECO:0000256" key="6">
    <source>
        <dbReference type="ARBA" id="ARBA00022989"/>
    </source>
</evidence>
<dbReference type="EMBL" id="BJYT01000008">
    <property type="protein sequence ID" value="GEO09895.1"/>
    <property type="molecule type" value="Genomic_DNA"/>
</dbReference>
<dbReference type="Proteomes" id="UP000321513">
    <property type="component" value="Unassembled WGS sequence"/>
</dbReference>
<dbReference type="GO" id="GO:0006508">
    <property type="term" value="P:proteolysis"/>
    <property type="evidence" value="ECO:0007669"/>
    <property type="project" value="UniProtKB-KW"/>
</dbReference>
<keyword evidence="3" id="KW-0645">Protease</keyword>
<evidence type="ECO:0008006" key="11">
    <source>
        <dbReference type="Google" id="ProtNLM"/>
    </source>
</evidence>
<keyword evidence="6 8" id="KW-1133">Transmembrane helix</keyword>
<evidence type="ECO:0000256" key="1">
    <source>
        <dbReference type="ARBA" id="ARBA00004651"/>
    </source>
</evidence>
<dbReference type="OrthoDB" id="678161at2"/>